<comment type="catalytic activity">
    <reaction evidence="16 20">
        <text>ATP + H2O + phospholipidSide 1 = ADP + phosphate + phospholipidSide 2.</text>
        <dbReference type="EC" id="7.6.2.1"/>
    </reaction>
</comment>
<dbReference type="SFLD" id="SFLDF00027">
    <property type="entry name" value="p-type_atpase"/>
    <property type="match status" value="1"/>
</dbReference>
<feature type="binding site" evidence="18">
    <location>
        <position position="745"/>
    </location>
    <ligand>
        <name>ATP</name>
        <dbReference type="ChEBI" id="CHEBI:30616"/>
    </ligand>
</feature>
<dbReference type="Gene3D" id="2.70.150.10">
    <property type="entry name" value="Calcium-transporting ATPase, cytoplasmic transduction domain A"/>
    <property type="match status" value="1"/>
</dbReference>
<dbReference type="InterPro" id="IPR032631">
    <property type="entry name" value="P-type_ATPase_N"/>
</dbReference>
<keyword evidence="6 18" id="KW-0547">Nucleotide-binding</keyword>
<dbReference type="SUPFAM" id="SSF81665">
    <property type="entry name" value="Calcium ATPase, transmembrane domain M"/>
    <property type="match status" value="1"/>
</dbReference>
<dbReference type="FunFam" id="3.40.1110.10:FF:000230">
    <property type="entry name" value="Phospholipid-transporting ATPase"/>
    <property type="match status" value="1"/>
</dbReference>
<keyword evidence="15" id="KW-0539">Nucleus</keyword>
<dbReference type="GO" id="GO:0005634">
    <property type="term" value="C:nucleus"/>
    <property type="evidence" value="ECO:0007669"/>
    <property type="project" value="UniProtKB-SubCell"/>
</dbReference>
<dbReference type="GO" id="GO:0016887">
    <property type="term" value="F:ATP hydrolysis activity"/>
    <property type="evidence" value="ECO:0007669"/>
    <property type="project" value="InterPro"/>
</dbReference>
<dbReference type="InterPro" id="IPR036576">
    <property type="entry name" value="WRKY_dom_sf"/>
</dbReference>
<dbReference type="SUPFAM" id="SSF81660">
    <property type="entry name" value="Metal cation-transporting ATPase, ATP-binding domain N"/>
    <property type="match status" value="1"/>
</dbReference>
<dbReference type="EMBL" id="JACGWO010000009">
    <property type="protein sequence ID" value="KAK4418828.1"/>
    <property type="molecule type" value="Genomic_DNA"/>
</dbReference>
<dbReference type="Pfam" id="PF16212">
    <property type="entry name" value="PhoLip_ATPase_C"/>
    <property type="match status" value="1"/>
</dbReference>
<evidence type="ECO:0000256" key="15">
    <source>
        <dbReference type="ARBA" id="ARBA00023242"/>
    </source>
</evidence>
<feature type="binding site" evidence="18">
    <location>
        <position position="558"/>
    </location>
    <ligand>
        <name>ATP</name>
        <dbReference type="ChEBI" id="CHEBI:30616"/>
    </ligand>
</feature>
<feature type="compositionally biased region" description="Basic and acidic residues" evidence="21">
    <location>
        <begin position="137"/>
        <end position="149"/>
    </location>
</feature>
<dbReference type="GO" id="GO:0005524">
    <property type="term" value="F:ATP binding"/>
    <property type="evidence" value="ECO:0007669"/>
    <property type="project" value="UniProtKB-UniRule"/>
</dbReference>
<feature type="region of interest" description="Disordered" evidence="21">
    <location>
        <begin position="1540"/>
        <end position="1569"/>
    </location>
</feature>
<evidence type="ECO:0000313" key="23">
    <source>
        <dbReference type="EMBL" id="KAK4418828.1"/>
    </source>
</evidence>
<feature type="transmembrane region" description="Helical" evidence="20">
    <location>
        <begin position="1107"/>
        <end position="1124"/>
    </location>
</feature>
<evidence type="ECO:0000256" key="9">
    <source>
        <dbReference type="ARBA" id="ARBA00022967"/>
    </source>
</evidence>
<feature type="region of interest" description="Disordered" evidence="21">
    <location>
        <begin position="128"/>
        <end position="149"/>
    </location>
</feature>
<dbReference type="GO" id="GO:0043565">
    <property type="term" value="F:sequence-specific DNA binding"/>
    <property type="evidence" value="ECO:0007669"/>
    <property type="project" value="InterPro"/>
</dbReference>
<name>A0AAE1XWG5_9LAMI</name>
<evidence type="ECO:0000313" key="24">
    <source>
        <dbReference type="Proteomes" id="UP001293254"/>
    </source>
</evidence>
<evidence type="ECO:0000256" key="12">
    <source>
        <dbReference type="ARBA" id="ARBA00023125"/>
    </source>
</evidence>
<evidence type="ECO:0000256" key="4">
    <source>
        <dbReference type="ARBA" id="ARBA00022692"/>
    </source>
</evidence>
<dbReference type="PANTHER" id="PTHR24092:SF148">
    <property type="entry name" value="PHOSPHOLIPID-TRANSPORTING ATPASE"/>
    <property type="match status" value="1"/>
</dbReference>
<evidence type="ECO:0000256" key="8">
    <source>
        <dbReference type="ARBA" id="ARBA00022842"/>
    </source>
</evidence>
<feature type="binding site" evidence="19">
    <location>
        <position position="558"/>
    </location>
    <ligand>
        <name>Mg(2+)</name>
        <dbReference type="ChEBI" id="CHEBI:18420"/>
    </ligand>
</feature>
<evidence type="ECO:0000256" key="13">
    <source>
        <dbReference type="ARBA" id="ARBA00023136"/>
    </source>
</evidence>
<keyword evidence="10 20" id="KW-1133">Transmembrane helix</keyword>
<feature type="binding site" evidence="18">
    <location>
        <position position="681"/>
    </location>
    <ligand>
        <name>ATP</name>
        <dbReference type="ChEBI" id="CHEBI:30616"/>
    </ligand>
</feature>
<dbReference type="GO" id="GO:0140326">
    <property type="term" value="F:ATPase-coupled intramembrane lipid transporter activity"/>
    <property type="evidence" value="ECO:0007669"/>
    <property type="project" value="UniProtKB-EC"/>
</dbReference>
<proteinExistence type="inferred from homology"/>
<protein>
    <recommendedName>
        <fullName evidence="20">Phospholipid-transporting ATPase</fullName>
        <ecNumber evidence="20">7.6.2.1</ecNumber>
    </recommendedName>
</protein>
<feature type="region of interest" description="Disordered" evidence="21">
    <location>
        <begin position="1362"/>
        <end position="1403"/>
    </location>
</feature>
<feature type="binding site" evidence="18">
    <location>
        <position position="863"/>
    </location>
    <ligand>
        <name>ATP</name>
        <dbReference type="ChEBI" id="CHEBI:30616"/>
    </ligand>
</feature>
<evidence type="ECO:0000256" key="14">
    <source>
        <dbReference type="ARBA" id="ARBA00023163"/>
    </source>
</evidence>
<dbReference type="NCBIfam" id="TIGR01652">
    <property type="entry name" value="ATPase-Plipid"/>
    <property type="match status" value="1"/>
</dbReference>
<feature type="transmembrane region" description="Helical" evidence="20">
    <location>
        <begin position="432"/>
        <end position="454"/>
    </location>
</feature>
<evidence type="ECO:0000256" key="17">
    <source>
        <dbReference type="PIRSR" id="PIRSR606539-1"/>
    </source>
</evidence>
<evidence type="ECO:0000256" key="11">
    <source>
        <dbReference type="ARBA" id="ARBA00023015"/>
    </source>
</evidence>
<keyword evidence="8 19" id="KW-0460">Magnesium</keyword>
<keyword evidence="9 20" id="KW-1278">Translocase</keyword>
<keyword evidence="5 19" id="KW-0479">Metal-binding</keyword>
<evidence type="ECO:0000256" key="20">
    <source>
        <dbReference type="RuleBase" id="RU362033"/>
    </source>
</evidence>
<evidence type="ECO:0000256" key="10">
    <source>
        <dbReference type="ARBA" id="ARBA00022989"/>
    </source>
</evidence>
<dbReference type="Proteomes" id="UP001293254">
    <property type="component" value="Unassembled WGS sequence"/>
</dbReference>
<keyword evidence="11" id="KW-0805">Transcription regulation</keyword>
<comment type="caution">
    <text evidence="23">The sequence shown here is derived from an EMBL/GenBank/DDBJ whole genome shotgun (WGS) entry which is preliminary data.</text>
</comment>
<comment type="cofactor">
    <cofactor evidence="19">
        <name>Mg(2+)</name>
        <dbReference type="ChEBI" id="CHEBI:18420"/>
    </cofactor>
</comment>
<reference evidence="23" key="1">
    <citation type="submission" date="2020-06" db="EMBL/GenBank/DDBJ databases">
        <authorList>
            <person name="Li T."/>
            <person name="Hu X."/>
            <person name="Zhang T."/>
            <person name="Song X."/>
            <person name="Zhang H."/>
            <person name="Dai N."/>
            <person name="Sheng W."/>
            <person name="Hou X."/>
            <person name="Wei L."/>
        </authorList>
    </citation>
    <scope>NUCLEOTIDE SEQUENCE</scope>
    <source>
        <strain evidence="23">3651</strain>
        <tissue evidence="23">Leaf</tissue>
    </source>
</reference>
<dbReference type="Gene3D" id="3.40.50.1000">
    <property type="entry name" value="HAD superfamily/HAD-like"/>
    <property type="match status" value="1"/>
</dbReference>
<feature type="region of interest" description="Disordered" evidence="21">
    <location>
        <begin position="1"/>
        <end position="20"/>
    </location>
</feature>
<dbReference type="GO" id="GO:0000287">
    <property type="term" value="F:magnesium ion binding"/>
    <property type="evidence" value="ECO:0007669"/>
    <property type="project" value="UniProtKB-UniRule"/>
</dbReference>
<dbReference type="GO" id="GO:0003700">
    <property type="term" value="F:DNA-binding transcription factor activity"/>
    <property type="evidence" value="ECO:0007669"/>
    <property type="project" value="InterPro"/>
</dbReference>
<comment type="subcellular location">
    <subcellularLocation>
        <location evidence="2 20">Membrane</location>
        <topology evidence="2 20">Multi-pass membrane protein</topology>
    </subcellularLocation>
    <subcellularLocation>
        <location evidence="1">Nucleus</location>
    </subcellularLocation>
</comment>
<dbReference type="PRINTS" id="PR00119">
    <property type="entry name" value="CATATPASE"/>
</dbReference>
<reference evidence="23" key="2">
    <citation type="journal article" date="2024" name="Plant">
        <title>Genomic evolution and insights into agronomic trait innovations of Sesamum species.</title>
        <authorList>
            <person name="Miao H."/>
            <person name="Wang L."/>
            <person name="Qu L."/>
            <person name="Liu H."/>
            <person name="Sun Y."/>
            <person name="Le M."/>
            <person name="Wang Q."/>
            <person name="Wei S."/>
            <person name="Zheng Y."/>
            <person name="Lin W."/>
            <person name="Duan Y."/>
            <person name="Cao H."/>
            <person name="Xiong S."/>
            <person name="Wang X."/>
            <person name="Wei L."/>
            <person name="Li C."/>
            <person name="Ma Q."/>
            <person name="Ju M."/>
            <person name="Zhao R."/>
            <person name="Li G."/>
            <person name="Mu C."/>
            <person name="Tian Q."/>
            <person name="Mei H."/>
            <person name="Zhang T."/>
            <person name="Gao T."/>
            <person name="Zhang H."/>
        </authorList>
    </citation>
    <scope>NUCLEOTIDE SEQUENCE</scope>
    <source>
        <strain evidence="23">3651</strain>
    </source>
</reference>
<gene>
    <name evidence="23" type="ORF">Salat_2295600</name>
</gene>
<dbReference type="InterPro" id="IPR044492">
    <property type="entry name" value="P_typ_ATPase_HD_dom"/>
</dbReference>
<dbReference type="EC" id="7.6.2.1" evidence="20"/>
<dbReference type="GO" id="GO:0005886">
    <property type="term" value="C:plasma membrane"/>
    <property type="evidence" value="ECO:0007669"/>
    <property type="project" value="TreeGrafter"/>
</dbReference>
<dbReference type="SMART" id="SM00774">
    <property type="entry name" value="WRKY"/>
    <property type="match status" value="1"/>
</dbReference>
<dbReference type="SUPFAM" id="SSF81653">
    <property type="entry name" value="Calcium ATPase, transduction domain A"/>
    <property type="match status" value="1"/>
</dbReference>
<feature type="binding site" evidence="18">
    <location>
        <position position="782"/>
    </location>
    <ligand>
        <name>ATP</name>
        <dbReference type="ChEBI" id="CHEBI:30616"/>
    </ligand>
</feature>
<keyword evidence="7 18" id="KW-0067">ATP-binding</keyword>
<dbReference type="GO" id="GO:0045332">
    <property type="term" value="P:phospholipid translocation"/>
    <property type="evidence" value="ECO:0007669"/>
    <property type="project" value="TreeGrafter"/>
</dbReference>
<evidence type="ECO:0000256" key="2">
    <source>
        <dbReference type="ARBA" id="ARBA00004141"/>
    </source>
</evidence>
<feature type="binding site" evidence="18">
    <location>
        <position position="560"/>
    </location>
    <ligand>
        <name>ATP</name>
        <dbReference type="ChEBI" id="CHEBI:30616"/>
    </ligand>
</feature>
<dbReference type="SUPFAM" id="SSF56784">
    <property type="entry name" value="HAD-like"/>
    <property type="match status" value="1"/>
</dbReference>
<dbReference type="InterPro" id="IPR003657">
    <property type="entry name" value="WRKY_dom"/>
</dbReference>
<dbReference type="InterPro" id="IPR036412">
    <property type="entry name" value="HAD-like_sf"/>
</dbReference>
<feature type="domain" description="WRKY" evidence="22">
    <location>
        <begin position="1403"/>
        <end position="1466"/>
    </location>
</feature>
<feature type="active site" description="4-aspartylphosphate intermediate" evidence="17">
    <location>
        <position position="558"/>
    </location>
</feature>
<keyword evidence="12" id="KW-0238">DNA-binding</keyword>
<organism evidence="23 24">
    <name type="scientific">Sesamum alatum</name>
    <dbReference type="NCBI Taxonomy" id="300844"/>
    <lineage>
        <taxon>Eukaryota</taxon>
        <taxon>Viridiplantae</taxon>
        <taxon>Streptophyta</taxon>
        <taxon>Embryophyta</taxon>
        <taxon>Tracheophyta</taxon>
        <taxon>Spermatophyta</taxon>
        <taxon>Magnoliopsida</taxon>
        <taxon>eudicotyledons</taxon>
        <taxon>Gunneridae</taxon>
        <taxon>Pentapetalae</taxon>
        <taxon>asterids</taxon>
        <taxon>lamiids</taxon>
        <taxon>Lamiales</taxon>
        <taxon>Pedaliaceae</taxon>
        <taxon>Sesamum</taxon>
    </lineage>
</organism>
<feature type="transmembrane region" description="Helical" evidence="20">
    <location>
        <begin position="1076"/>
        <end position="1095"/>
    </location>
</feature>
<evidence type="ECO:0000259" key="22">
    <source>
        <dbReference type="PROSITE" id="PS50811"/>
    </source>
</evidence>
<feature type="binding site" evidence="18">
    <location>
        <position position="559"/>
    </location>
    <ligand>
        <name>ATP</name>
        <dbReference type="ChEBI" id="CHEBI:30616"/>
    </ligand>
</feature>
<dbReference type="SFLD" id="SFLDG00002">
    <property type="entry name" value="C1.7:_P-type_atpase_like"/>
    <property type="match status" value="1"/>
</dbReference>
<dbReference type="InterPro" id="IPR008250">
    <property type="entry name" value="ATPase_P-typ_transduc_dom_A_sf"/>
</dbReference>
<feature type="binding site" evidence="18">
    <location>
        <position position="994"/>
    </location>
    <ligand>
        <name>ATP</name>
        <dbReference type="ChEBI" id="CHEBI:30616"/>
    </ligand>
</feature>
<feature type="binding site" evidence="18">
    <location>
        <position position="864"/>
    </location>
    <ligand>
        <name>ATP</name>
        <dbReference type="ChEBI" id="CHEBI:30616"/>
    </ligand>
</feature>
<evidence type="ECO:0000256" key="21">
    <source>
        <dbReference type="SAM" id="MobiDB-lite"/>
    </source>
</evidence>
<dbReference type="Pfam" id="PF13246">
    <property type="entry name" value="Cation_ATPase"/>
    <property type="match status" value="1"/>
</dbReference>
<dbReference type="Pfam" id="PF16209">
    <property type="entry name" value="PhoLip_ATPase_N"/>
    <property type="match status" value="1"/>
</dbReference>
<dbReference type="InterPro" id="IPR006539">
    <property type="entry name" value="P-type_ATPase_IV"/>
</dbReference>
<keyword evidence="13 20" id="KW-0472">Membrane</keyword>
<dbReference type="Gene3D" id="3.40.1110.10">
    <property type="entry name" value="Calcium-transporting ATPase, cytoplasmic domain N"/>
    <property type="match status" value="1"/>
</dbReference>
<feature type="transmembrane region" description="Helical" evidence="20">
    <location>
        <begin position="490"/>
        <end position="510"/>
    </location>
</feature>
<evidence type="ECO:0000256" key="3">
    <source>
        <dbReference type="ARBA" id="ARBA00008109"/>
    </source>
</evidence>
<feature type="binding site" evidence="18">
    <location>
        <position position="862"/>
    </location>
    <ligand>
        <name>ATP</name>
        <dbReference type="ChEBI" id="CHEBI:30616"/>
    </ligand>
</feature>
<feature type="binding site" evidence="19">
    <location>
        <position position="560"/>
    </location>
    <ligand>
        <name>Mg(2+)</name>
        <dbReference type="ChEBI" id="CHEBI:18420"/>
    </ligand>
</feature>
<dbReference type="PROSITE" id="PS50811">
    <property type="entry name" value="WRKY"/>
    <property type="match status" value="1"/>
</dbReference>
<feature type="binding site" evidence="18">
    <location>
        <position position="988"/>
    </location>
    <ligand>
        <name>ATP</name>
        <dbReference type="ChEBI" id="CHEBI:30616"/>
    </ligand>
</feature>
<dbReference type="Gene3D" id="2.20.25.80">
    <property type="entry name" value="WRKY domain"/>
    <property type="match status" value="1"/>
</dbReference>
<dbReference type="Pfam" id="PF03106">
    <property type="entry name" value="WRKY"/>
    <property type="match status" value="1"/>
</dbReference>
<dbReference type="FunFam" id="3.40.50.1000:FF:000221">
    <property type="entry name" value="Phospholipid-transporting ATPase"/>
    <property type="match status" value="1"/>
</dbReference>
<dbReference type="InterPro" id="IPR023214">
    <property type="entry name" value="HAD_sf"/>
</dbReference>
<dbReference type="InterPro" id="IPR023299">
    <property type="entry name" value="ATPase_P-typ_cyto_dom_N"/>
</dbReference>
<evidence type="ECO:0000256" key="16">
    <source>
        <dbReference type="ARBA" id="ARBA00034036"/>
    </source>
</evidence>
<feature type="binding site" evidence="19">
    <location>
        <position position="1014"/>
    </location>
    <ligand>
        <name>Mg(2+)</name>
        <dbReference type="ChEBI" id="CHEBI:18420"/>
    </ligand>
</feature>
<dbReference type="SUPFAM" id="SSF118290">
    <property type="entry name" value="WRKY DNA-binding domain"/>
    <property type="match status" value="1"/>
</dbReference>
<keyword evidence="24" id="KW-1185">Reference proteome</keyword>
<dbReference type="InterPro" id="IPR032630">
    <property type="entry name" value="P_typ_ATPase_c"/>
</dbReference>
<feature type="transmembrane region" description="Helical" evidence="20">
    <location>
        <begin position="1251"/>
        <end position="1270"/>
    </location>
</feature>
<evidence type="ECO:0000256" key="7">
    <source>
        <dbReference type="ARBA" id="ARBA00022840"/>
    </source>
</evidence>
<dbReference type="NCBIfam" id="TIGR01494">
    <property type="entry name" value="ATPase_P-type"/>
    <property type="match status" value="2"/>
</dbReference>
<feature type="transmembrane region" description="Helical" evidence="20">
    <location>
        <begin position="1153"/>
        <end position="1171"/>
    </location>
</feature>
<evidence type="ECO:0000256" key="18">
    <source>
        <dbReference type="PIRSR" id="PIRSR606539-2"/>
    </source>
</evidence>
<dbReference type="PANTHER" id="PTHR24092">
    <property type="entry name" value="PROBABLE PHOSPHOLIPID-TRANSPORTING ATPASE"/>
    <property type="match status" value="1"/>
</dbReference>
<feature type="binding site" evidence="18">
    <location>
        <position position="1017"/>
    </location>
    <ligand>
        <name>ATP</name>
        <dbReference type="ChEBI" id="CHEBI:30616"/>
    </ligand>
</feature>
<keyword evidence="4 20" id="KW-0812">Transmembrane</keyword>
<dbReference type="PROSITE" id="PS00154">
    <property type="entry name" value="ATPASE_E1_E2"/>
    <property type="match status" value="1"/>
</dbReference>
<dbReference type="InterPro" id="IPR001757">
    <property type="entry name" value="P_typ_ATPase"/>
</dbReference>
<feature type="transmembrane region" description="Helical" evidence="20">
    <location>
        <begin position="1209"/>
        <end position="1231"/>
    </location>
</feature>
<evidence type="ECO:0000256" key="19">
    <source>
        <dbReference type="PIRSR" id="PIRSR606539-3"/>
    </source>
</evidence>
<dbReference type="InterPro" id="IPR023298">
    <property type="entry name" value="ATPase_P-typ_TM_dom_sf"/>
</dbReference>
<comment type="similarity">
    <text evidence="3 20">Belongs to the cation transport ATPase (P-type) (TC 3.A.3) family. Type IV subfamily.</text>
</comment>
<feature type="binding site" evidence="18">
    <location>
        <position position="722"/>
    </location>
    <ligand>
        <name>ATP</name>
        <dbReference type="ChEBI" id="CHEBI:30616"/>
    </ligand>
</feature>
<dbReference type="SFLD" id="SFLDS00003">
    <property type="entry name" value="Haloacid_Dehalogenase"/>
    <property type="match status" value="1"/>
</dbReference>
<evidence type="ECO:0000256" key="5">
    <source>
        <dbReference type="ARBA" id="ARBA00022723"/>
    </source>
</evidence>
<dbReference type="CDD" id="cd02073">
    <property type="entry name" value="P-type_ATPase_APLT_Dnf-like"/>
    <property type="match status" value="1"/>
</dbReference>
<evidence type="ECO:0000256" key="1">
    <source>
        <dbReference type="ARBA" id="ARBA00004123"/>
    </source>
</evidence>
<feature type="binding site" evidence="19">
    <location>
        <position position="1018"/>
    </location>
    <ligand>
        <name>Mg(2+)</name>
        <dbReference type="ChEBI" id="CHEBI:18420"/>
    </ligand>
</feature>
<feature type="binding site" evidence="18">
    <location>
        <position position="1018"/>
    </location>
    <ligand>
        <name>ATP</name>
        <dbReference type="ChEBI" id="CHEBI:30616"/>
    </ligand>
</feature>
<sequence>MSSDKPLLSQSEPISAPNTQLHNHDSSLRICSLGCPCHIESITSWVADEAQQCNLHDLKEELEENSAPVEDKAVSGDLLVRPAVKPVRKESRSAELHPKCPPVERKRLVSWGGVMDLGHKVLEVSLPLPRPASPRVQDSDKPQTSRRSERFHQISMQLEENIPHHDNPRLIHINDPKKTNDKFEFSGNEIRTSKYTLLTFLPKNLFIQFHRFAYLYFLAIAALNQLPPLAVFGRTVSLFPLLFVLTVTAVKDGYEDWRRHRSDRNENNREALVLQLDEFRPKRWKDILPGEVVKISSDETIPCDMVLLGTSDPSGIAYIQTMNLDGESNLKTRYARQETNKVVLEGTAISGVIKCEQPNRNIYEFMGNMELKGQRVPLSQSNIILRGCQLKNTDWAVGVVVYAGQDTKAMLNSAMSPAKRSRLETYMNRETLWLSTFLLSMCLVVAIGMCLWLKRNKTQLDTLPYYRKVYFQKGKEGKNYTFYGIPLETFISFLSSIIVFQIMIPISLYITMELVRLGQSYFMIGDRHMYDSSSNSRFQCRSLNINEDLGQIRYVFSDKTGTLTENKMEFRKASIWGKNYDYVYSVAGSSQYTDAAVEDAMAGRRKWKLKSEITPDPELMKLLYKDLYGEERIAAHDFFLTLAACNTVIPIVTESPLLSGSESSLGDSQISIDYQGESPDEQALVAAASAYGYTLFERTSGHIMIDANGEKLRLDVLGLHEFDSVRKRMSVVIRFPDNTIKVLVKGADTSMFSILKKDHPDDDRISHATQSHLNEYSSEGLRTLVIASRDLTSEELMEWQHMYEDASTSLTERSIKLRQTAALIECNLTLLGATAIEDKLQEGVPEAIESLRQAGIKVWVLTGDKQETAISIGLSCRLLTPDMHQIIINGNSENECRKLLCDAKAKYLVNSASCVEKITEREKDELQVPSQMKSSNMPQHYTAQNDVPGLGPLALIIDGNSLVYILEKDLETELFDLATSCRVVLCCRVAPLQKAGIVDLIKGRTDDMTLAIGDGANDVSMIQMADVGVGICGQEGRQAVMASDFAMGQFRFLKRLLLVHGHWNYQRIGYLVLYNFYRNAVFVLMLFWYILYTAFSTTSALTDWSSVLYSVVYTSLPTIVVGILDKDLSHKTLLKYPKLYAAGHRQESYNMSLFWITMADTFWQSLVLFFVPLLTYRESTIDIWSLGSLWTIAVVILVNVHLAMDIQRWVYLTHIAIWGSIIVTYGCIVVLDSIPAFPNYGAIYHLVKSPVYWLSILLITPLLKYVQICLPSGIQASKLIGSRSCLLACETRKQYSDWQRVIGELSRGREVADQLRLMLRQSPIDSSATLVLPAQGLVSKILETFTHSLSILSAAAADSDEVSQLPPLKSEDSGESCKTPPPPTKDRRGCYKRRRSSETRTKDTASLFEDGHAWRKYGQKDILNAKHPRNYFRCTHKYDQGCQATKQVQKIEDDPPLFRTTYHGHHTCKNLFNPIISHHHINNITMDDNDNDNDNSPIMWSFATTTSHSDVSHPKSTTTCVLINDSSCTADVHINNADADADAGGVKQENKELESQMIKPPPSSSSSSHDYFVCPDDHDDETSSLKKFKSAPYELGAFSPAGSNSDVYSCTESTHSMEMDIISMAVFDDFFDFKS</sequence>
<keyword evidence="14" id="KW-0804">Transcription</keyword>
<evidence type="ECO:0000256" key="6">
    <source>
        <dbReference type="ARBA" id="ARBA00022741"/>
    </source>
</evidence>
<accession>A0AAE1XWG5</accession>
<feature type="transmembrane region" description="Helical" evidence="20">
    <location>
        <begin position="1183"/>
        <end position="1202"/>
    </location>
</feature>
<dbReference type="InterPro" id="IPR018303">
    <property type="entry name" value="ATPase_P-typ_P_site"/>
</dbReference>